<evidence type="ECO:0000256" key="1">
    <source>
        <dbReference type="ARBA" id="ARBA00001947"/>
    </source>
</evidence>
<evidence type="ECO:0000313" key="12">
    <source>
        <dbReference type="EMBL" id="QEW07165.1"/>
    </source>
</evidence>
<dbReference type="AlphaFoldDB" id="A0A5J6LF51"/>
<dbReference type="Pfam" id="PF19425">
    <property type="entry name" value="Csd3_N2"/>
    <property type="match status" value="1"/>
</dbReference>
<keyword evidence="13" id="KW-1185">Reference proteome</keyword>
<dbReference type="Gene3D" id="3.10.450.350">
    <property type="match status" value="2"/>
</dbReference>
<evidence type="ECO:0000256" key="6">
    <source>
        <dbReference type="ARBA" id="ARBA00022833"/>
    </source>
</evidence>
<feature type="domain" description="M23ase beta-sheet core" evidence="10">
    <location>
        <begin position="360"/>
        <end position="454"/>
    </location>
</feature>
<keyword evidence="4" id="KW-0479">Metal-binding</keyword>
<evidence type="ECO:0000256" key="4">
    <source>
        <dbReference type="ARBA" id="ARBA00022723"/>
    </source>
</evidence>
<evidence type="ECO:0000313" key="13">
    <source>
        <dbReference type="Proteomes" id="UP000325606"/>
    </source>
</evidence>
<keyword evidence="6" id="KW-0862">Zinc</keyword>
<dbReference type="Gene3D" id="2.70.70.10">
    <property type="entry name" value="Glucose Permease (Domain IIA)"/>
    <property type="match status" value="1"/>
</dbReference>
<comment type="subcellular location">
    <subcellularLocation>
        <location evidence="2">Cell envelope</location>
    </subcellularLocation>
</comment>
<keyword evidence="9" id="KW-0472">Membrane</keyword>
<evidence type="ECO:0000256" key="3">
    <source>
        <dbReference type="ARBA" id="ARBA00022670"/>
    </source>
</evidence>
<evidence type="ECO:0000259" key="11">
    <source>
        <dbReference type="Pfam" id="PF19425"/>
    </source>
</evidence>
<reference evidence="12 13" key="1">
    <citation type="submission" date="2019-09" db="EMBL/GenBank/DDBJ databases">
        <title>Nitrincola iocasae sp. nov., a bacterium isolated from the sediment collected at a cold seep field in South China Sea.</title>
        <authorList>
            <person name="Zhang H."/>
            <person name="Wang H."/>
            <person name="Li C."/>
        </authorList>
    </citation>
    <scope>NUCLEOTIDE SEQUENCE [LARGE SCALE GENOMIC DNA]</scope>
    <source>
        <strain evidence="12 13">KXZD1103</strain>
    </source>
</reference>
<dbReference type="GO" id="GO:0046872">
    <property type="term" value="F:metal ion binding"/>
    <property type="evidence" value="ECO:0007669"/>
    <property type="project" value="UniProtKB-KW"/>
</dbReference>
<evidence type="ECO:0000256" key="2">
    <source>
        <dbReference type="ARBA" id="ARBA00004196"/>
    </source>
</evidence>
<name>A0A5J6LF51_9GAMM</name>
<keyword evidence="9" id="KW-0812">Transmembrane</keyword>
<comment type="cofactor">
    <cofactor evidence="1">
        <name>Zn(2+)</name>
        <dbReference type="ChEBI" id="CHEBI:29105"/>
    </cofactor>
</comment>
<feature type="compositionally biased region" description="Low complexity" evidence="8">
    <location>
        <begin position="113"/>
        <end position="129"/>
    </location>
</feature>
<evidence type="ECO:0000256" key="5">
    <source>
        <dbReference type="ARBA" id="ARBA00022801"/>
    </source>
</evidence>
<feature type="transmembrane region" description="Helical" evidence="9">
    <location>
        <begin position="21"/>
        <end position="39"/>
    </location>
</feature>
<proteinExistence type="predicted"/>
<dbReference type="Pfam" id="PF01551">
    <property type="entry name" value="Peptidase_M23"/>
    <property type="match status" value="1"/>
</dbReference>
<feature type="region of interest" description="Disordered" evidence="8">
    <location>
        <begin position="107"/>
        <end position="129"/>
    </location>
</feature>
<sequence>MQLRNTAKSALRIQGIPIKHLVALFLALLVILAAALWPGTDTNNAITERQTLVVSPIQDTPITPQIRYRTTTPAESTNANNTRNSTITTADSVELTRSEPQMLLESEEPQRLTDTIQPDTTATTEQQAVTEPTELEVKIAIDQGDTLSTIFDQVEIGQTTMYQILSADEQLLALDILRPGNILTFRKHPETLELDEMELYIHPGNQIIYRRVDADNFEYEEVINQGIWEQEIVAGEIYGSFYVSAIRAGLSKAEIHEINKLLGEQIDFNRQIQAGDRFQIVRNSQYVDDEFTGQTSIEGIRLQQRRNSYTAFLFEDGNYYDSNGESLTRAFRRNPHNQNFRVSSNFNPRRLHPVTGRVSPHNGTDFAMPTGTPIVSIGDGVVTRVENHPFAGRYVEIQHGSTYKTRYLHMHRIDVNRGDSIQRGQRIGLSGSTGRVTGPHLHYELHINGRPVNPMTANLPMATSVPQEQLADFNKRVDELVAIMEVAHEEQFAMRRDESQPGT</sequence>
<dbReference type="InterPro" id="IPR050570">
    <property type="entry name" value="Cell_wall_metabolism_enzyme"/>
</dbReference>
<dbReference type="RefSeq" id="WP_151056304.1">
    <property type="nucleotide sequence ID" value="NZ_CP044222.1"/>
</dbReference>
<dbReference type="CDD" id="cd12797">
    <property type="entry name" value="M23_peptidase"/>
    <property type="match status" value="1"/>
</dbReference>
<dbReference type="InterPro" id="IPR045834">
    <property type="entry name" value="Csd3_N2"/>
</dbReference>
<dbReference type="InterPro" id="IPR016047">
    <property type="entry name" value="M23ase_b-sheet_dom"/>
</dbReference>
<dbReference type="PANTHER" id="PTHR21666:SF292">
    <property type="entry name" value="MUREIN DD-ENDOPEPTIDASE MEPM"/>
    <property type="match status" value="1"/>
</dbReference>
<evidence type="ECO:0000256" key="8">
    <source>
        <dbReference type="SAM" id="MobiDB-lite"/>
    </source>
</evidence>
<dbReference type="Proteomes" id="UP000325606">
    <property type="component" value="Chromosome"/>
</dbReference>
<keyword evidence="7" id="KW-0482">Metalloprotease</keyword>
<dbReference type="InterPro" id="IPR011055">
    <property type="entry name" value="Dup_hybrid_motif"/>
</dbReference>
<organism evidence="12 13">
    <name type="scientific">Nitrincola iocasae</name>
    <dbReference type="NCBI Taxonomy" id="2614693"/>
    <lineage>
        <taxon>Bacteria</taxon>
        <taxon>Pseudomonadati</taxon>
        <taxon>Pseudomonadota</taxon>
        <taxon>Gammaproteobacteria</taxon>
        <taxon>Oceanospirillales</taxon>
        <taxon>Oceanospirillaceae</taxon>
        <taxon>Nitrincola</taxon>
    </lineage>
</organism>
<dbReference type="EMBL" id="CP044222">
    <property type="protein sequence ID" value="QEW07165.1"/>
    <property type="molecule type" value="Genomic_DNA"/>
</dbReference>
<dbReference type="KEGG" id="nik:F5I99_11975"/>
<dbReference type="SUPFAM" id="SSF51261">
    <property type="entry name" value="Duplicated hybrid motif"/>
    <property type="match status" value="1"/>
</dbReference>
<dbReference type="FunFam" id="2.70.70.10:FF:000002">
    <property type="entry name" value="Murein DD-endopeptidase MepM"/>
    <property type="match status" value="1"/>
</dbReference>
<keyword evidence="3" id="KW-0645">Protease</keyword>
<evidence type="ECO:0000259" key="10">
    <source>
        <dbReference type="Pfam" id="PF01551"/>
    </source>
</evidence>
<keyword evidence="9" id="KW-1133">Transmembrane helix</keyword>
<dbReference type="PANTHER" id="PTHR21666">
    <property type="entry name" value="PEPTIDASE-RELATED"/>
    <property type="match status" value="1"/>
</dbReference>
<gene>
    <name evidence="12" type="ORF">F5I99_11975</name>
</gene>
<dbReference type="GO" id="GO:0004222">
    <property type="term" value="F:metalloendopeptidase activity"/>
    <property type="evidence" value="ECO:0007669"/>
    <property type="project" value="TreeGrafter"/>
</dbReference>
<dbReference type="GO" id="GO:0030313">
    <property type="term" value="C:cell envelope"/>
    <property type="evidence" value="ECO:0007669"/>
    <property type="project" value="UniProtKB-SubCell"/>
</dbReference>
<keyword evidence="5" id="KW-0378">Hydrolase</keyword>
<dbReference type="GO" id="GO:0006508">
    <property type="term" value="P:proteolysis"/>
    <property type="evidence" value="ECO:0007669"/>
    <property type="project" value="UniProtKB-KW"/>
</dbReference>
<accession>A0A5J6LF51</accession>
<feature type="domain" description="Csd3-like second N-terminal" evidence="11">
    <location>
        <begin position="225"/>
        <end position="348"/>
    </location>
</feature>
<evidence type="ECO:0000256" key="9">
    <source>
        <dbReference type="SAM" id="Phobius"/>
    </source>
</evidence>
<protein>
    <submittedName>
        <fullName evidence="12">Peptidoglycan DD-metalloendopeptidase family protein</fullName>
    </submittedName>
</protein>
<evidence type="ECO:0000256" key="7">
    <source>
        <dbReference type="ARBA" id="ARBA00023049"/>
    </source>
</evidence>